<keyword evidence="4" id="KW-1185">Reference proteome</keyword>
<keyword evidence="2" id="KW-1133">Transmembrane helix</keyword>
<evidence type="ECO:0000256" key="2">
    <source>
        <dbReference type="SAM" id="Phobius"/>
    </source>
</evidence>
<evidence type="ECO:0000313" key="3">
    <source>
        <dbReference type="EMBL" id="PHH81358.1"/>
    </source>
</evidence>
<dbReference type="EMBL" id="NJEU01000126">
    <property type="protein sequence ID" value="PHH81358.1"/>
    <property type="molecule type" value="Genomic_DNA"/>
</dbReference>
<keyword evidence="2" id="KW-0812">Transmembrane</keyword>
<evidence type="ECO:0000256" key="1">
    <source>
        <dbReference type="SAM" id="MobiDB-lite"/>
    </source>
</evidence>
<proteinExistence type="predicted"/>
<feature type="compositionally biased region" description="Low complexity" evidence="1">
    <location>
        <begin position="561"/>
        <end position="573"/>
    </location>
</feature>
<gene>
    <name evidence="3" type="ORF">CDD82_971</name>
</gene>
<evidence type="ECO:0008006" key="5">
    <source>
        <dbReference type="Google" id="ProtNLM"/>
    </source>
</evidence>
<reference evidence="3 4" key="1">
    <citation type="submission" date="2017-06" db="EMBL/GenBank/DDBJ databases">
        <title>Ant-infecting Ophiocordyceps genomes reveal a high diversity of potential behavioral manipulation genes and a possible major role for enterotoxins.</title>
        <authorList>
            <person name="De Bekker C."/>
            <person name="Evans H.C."/>
            <person name="Brachmann A."/>
            <person name="Hughes D.P."/>
        </authorList>
    </citation>
    <scope>NUCLEOTIDE SEQUENCE [LARGE SCALE GENOMIC DNA]</scope>
    <source>
        <strain evidence="3 4">1348a</strain>
    </source>
</reference>
<protein>
    <recommendedName>
        <fullName evidence="5">Modin</fullName>
    </recommendedName>
</protein>
<dbReference type="AlphaFoldDB" id="A0A2C5YTB9"/>
<keyword evidence="2" id="KW-0472">Membrane</keyword>
<accession>A0A2C5YTB9</accession>
<feature type="region of interest" description="Disordered" evidence="1">
    <location>
        <begin position="551"/>
        <end position="608"/>
    </location>
</feature>
<name>A0A2C5YTB9_9HYPO</name>
<sequence length="661" mass="74988">MSGDNEVIVAVVALVVSIIALSATFMQVLQQYYASASGYSQCNDKVMGKWADSKARRFSWKELRFEVHFDTPVIFVSPPDNTDGPIDGPRIQFLKGTEQSLIETKTFDKMNLRQEYKHRTVKEQIHTADNERASWHVLLYAVQRMERKSREWQAAQYNKIITSPGRENTLLKEPLPLQKAHTFTVALQPKRRSWDTMPASVSRPYATTTMCHLIEIVAALGIYWKEFDRRHDRYRAEGNGFMVLGERLSDLGLMFSFQIYGESYFEGNRVIPDDHVKELCFGNAATIYREKSDKRRLRALGEERPTLDSLQMATRTEIAETLTVIGCNRNTVQYYLEANSRTSHLFPLSFELLGMLSRKFQIDDTYFTYLPNPTPDRWDANSVSLVKVLQAYKVQANNYRIEMTRNAIIFDCIASHIQTILGQQQSLQSCGEAGDAREPCLLKALHAAIEDADEILTAKPKQTPGPPPRAVADMDHIRQCMARRELVRDVLRCHFQEILRLLNHDGGSSIFDALDEASPDQRQHRFMESYFQTMWTCFLGANVRQLAHQSMSGPGANLQPNGGNVTTGTGQTTSMAERMDPLEAADGPNGVGEDAREQPGPGIGPGRRRTRLGEIAVSRSDVWCVLIFRMICWLMLHDFNKQDVQIGKSELLGSRMPVYIA</sequence>
<comment type="caution">
    <text evidence="3">The sequence shown here is derived from an EMBL/GenBank/DDBJ whole genome shotgun (WGS) entry which is preliminary data.</text>
</comment>
<dbReference type="OrthoDB" id="5227693at2759"/>
<dbReference type="Proteomes" id="UP000224854">
    <property type="component" value="Unassembled WGS sequence"/>
</dbReference>
<organism evidence="3 4">
    <name type="scientific">Ophiocordyceps australis</name>
    <dbReference type="NCBI Taxonomy" id="1399860"/>
    <lineage>
        <taxon>Eukaryota</taxon>
        <taxon>Fungi</taxon>
        <taxon>Dikarya</taxon>
        <taxon>Ascomycota</taxon>
        <taxon>Pezizomycotina</taxon>
        <taxon>Sordariomycetes</taxon>
        <taxon>Hypocreomycetidae</taxon>
        <taxon>Hypocreales</taxon>
        <taxon>Ophiocordycipitaceae</taxon>
        <taxon>Ophiocordyceps</taxon>
    </lineage>
</organism>
<feature type="transmembrane region" description="Helical" evidence="2">
    <location>
        <begin position="7"/>
        <end position="29"/>
    </location>
</feature>
<evidence type="ECO:0000313" key="4">
    <source>
        <dbReference type="Proteomes" id="UP000224854"/>
    </source>
</evidence>